<dbReference type="Proteomes" id="UP000059680">
    <property type="component" value="Chromosome 8"/>
</dbReference>
<proteinExistence type="predicted"/>
<reference evidence="3" key="1">
    <citation type="journal article" date="2005" name="Nature">
        <title>The map-based sequence of the rice genome.</title>
        <authorList>
            <consortium name="International rice genome sequencing project (IRGSP)"/>
            <person name="Matsumoto T."/>
            <person name="Wu J."/>
            <person name="Kanamori H."/>
            <person name="Katayose Y."/>
            <person name="Fujisawa M."/>
            <person name="Namiki N."/>
            <person name="Mizuno H."/>
            <person name="Yamamoto K."/>
            <person name="Antonio B.A."/>
            <person name="Baba T."/>
            <person name="Sakata K."/>
            <person name="Nagamura Y."/>
            <person name="Aoki H."/>
            <person name="Arikawa K."/>
            <person name="Arita K."/>
            <person name="Bito T."/>
            <person name="Chiden Y."/>
            <person name="Fujitsuka N."/>
            <person name="Fukunaka R."/>
            <person name="Hamada M."/>
            <person name="Harada C."/>
            <person name="Hayashi A."/>
            <person name="Hijishita S."/>
            <person name="Honda M."/>
            <person name="Hosokawa S."/>
            <person name="Ichikawa Y."/>
            <person name="Idonuma A."/>
            <person name="Iijima M."/>
            <person name="Ikeda M."/>
            <person name="Ikeno M."/>
            <person name="Ito K."/>
            <person name="Ito S."/>
            <person name="Ito T."/>
            <person name="Ito Y."/>
            <person name="Ito Y."/>
            <person name="Iwabuchi A."/>
            <person name="Kamiya K."/>
            <person name="Karasawa W."/>
            <person name="Kurita K."/>
            <person name="Katagiri S."/>
            <person name="Kikuta A."/>
            <person name="Kobayashi H."/>
            <person name="Kobayashi N."/>
            <person name="Machita K."/>
            <person name="Maehara T."/>
            <person name="Masukawa M."/>
            <person name="Mizubayashi T."/>
            <person name="Mukai Y."/>
            <person name="Nagasaki H."/>
            <person name="Nagata Y."/>
            <person name="Naito S."/>
            <person name="Nakashima M."/>
            <person name="Nakama Y."/>
            <person name="Nakamichi Y."/>
            <person name="Nakamura M."/>
            <person name="Meguro A."/>
            <person name="Negishi M."/>
            <person name="Ohta I."/>
            <person name="Ohta T."/>
            <person name="Okamoto M."/>
            <person name="Ono N."/>
            <person name="Saji S."/>
            <person name="Sakaguchi M."/>
            <person name="Sakai K."/>
            <person name="Shibata M."/>
            <person name="Shimokawa T."/>
            <person name="Song J."/>
            <person name="Takazaki Y."/>
            <person name="Terasawa K."/>
            <person name="Tsugane M."/>
            <person name="Tsuji K."/>
            <person name="Ueda S."/>
            <person name="Waki K."/>
            <person name="Yamagata H."/>
            <person name="Yamamoto M."/>
            <person name="Yamamoto S."/>
            <person name="Yamane H."/>
            <person name="Yoshiki S."/>
            <person name="Yoshihara R."/>
            <person name="Yukawa K."/>
            <person name="Zhong H."/>
            <person name="Yano M."/>
            <person name="Yuan Q."/>
            <person name="Ouyang S."/>
            <person name="Liu J."/>
            <person name="Jones K.M."/>
            <person name="Gansberger K."/>
            <person name="Moffat K."/>
            <person name="Hill J."/>
            <person name="Bera J."/>
            <person name="Fadrosh D."/>
            <person name="Jin S."/>
            <person name="Johri S."/>
            <person name="Kim M."/>
            <person name="Overton L."/>
            <person name="Reardon M."/>
            <person name="Tsitrin T."/>
            <person name="Vuong H."/>
            <person name="Weaver B."/>
            <person name="Ciecko A."/>
            <person name="Tallon L."/>
            <person name="Jackson J."/>
            <person name="Pai G."/>
            <person name="Aken S.V."/>
            <person name="Utterback T."/>
            <person name="Reidmuller S."/>
            <person name="Feldblyum T."/>
            <person name="Hsiao J."/>
            <person name="Zismann V."/>
            <person name="Iobst S."/>
            <person name="de Vazeille A.R."/>
            <person name="Buell C.R."/>
            <person name="Ying K."/>
            <person name="Li Y."/>
            <person name="Lu T."/>
            <person name="Huang Y."/>
            <person name="Zhao Q."/>
            <person name="Feng Q."/>
            <person name="Zhang L."/>
            <person name="Zhu J."/>
            <person name="Weng Q."/>
            <person name="Mu J."/>
            <person name="Lu Y."/>
            <person name="Fan D."/>
            <person name="Liu Y."/>
            <person name="Guan J."/>
            <person name="Zhang Y."/>
            <person name="Yu S."/>
            <person name="Liu X."/>
            <person name="Zhang Y."/>
            <person name="Hong G."/>
            <person name="Han B."/>
            <person name="Choisne N."/>
            <person name="Demange N."/>
            <person name="Orjeda G."/>
            <person name="Samain S."/>
            <person name="Cattolico L."/>
            <person name="Pelletier E."/>
            <person name="Couloux A."/>
            <person name="Segurens B."/>
            <person name="Wincker P."/>
            <person name="D'Hont A."/>
            <person name="Scarpelli C."/>
            <person name="Weissenbach J."/>
            <person name="Salanoubat M."/>
            <person name="Quetier F."/>
            <person name="Yu Y."/>
            <person name="Kim H.R."/>
            <person name="Rambo T."/>
            <person name="Currie J."/>
            <person name="Collura K."/>
            <person name="Luo M."/>
            <person name="Yang T."/>
            <person name="Ammiraju J.S.S."/>
            <person name="Engler F."/>
            <person name="Soderlund C."/>
            <person name="Wing R.A."/>
            <person name="Palmer L.E."/>
            <person name="de la Bastide M."/>
            <person name="Spiegel L."/>
            <person name="Nascimento L."/>
            <person name="Zutavern T."/>
            <person name="O'Shaughnessy A."/>
            <person name="Dike S."/>
            <person name="Dedhia N."/>
            <person name="Preston R."/>
            <person name="Balija V."/>
            <person name="McCombie W.R."/>
            <person name="Chow T."/>
            <person name="Chen H."/>
            <person name="Chung M."/>
            <person name="Chen C."/>
            <person name="Shaw J."/>
            <person name="Wu H."/>
            <person name="Hsiao K."/>
            <person name="Chao Y."/>
            <person name="Chu M."/>
            <person name="Cheng C."/>
            <person name="Hour A."/>
            <person name="Lee P."/>
            <person name="Lin S."/>
            <person name="Lin Y."/>
            <person name="Liou J."/>
            <person name="Liu S."/>
            <person name="Hsing Y."/>
            <person name="Raghuvanshi S."/>
            <person name="Mohanty A."/>
            <person name="Bharti A.K."/>
            <person name="Gaur A."/>
            <person name="Gupta V."/>
            <person name="Kumar D."/>
            <person name="Ravi V."/>
            <person name="Vij S."/>
            <person name="Kapur A."/>
            <person name="Khurana P."/>
            <person name="Khurana P."/>
            <person name="Khurana J.P."/>
            <person name="Tyagi A.K."/>
            <person name="Gaikwad K."/>
            <person name="Singh A."/>
            <person name="Dalal V."/>
            <person name="Srivastava S."/>
            <person name="Dixit A."/>
            <person name="Pal A.K."/>
            <person name="Ghazi I.A."/>
            <person name="Yadav M."/>
            <person name="Pandit A."/>
            <person name="Bhargava A."/>
            <person name="Sureshbabu K."/>
            <person name="Batra K."/>
            <person name="Sharma T.R."/>
            <person name="Mohapatra T."/>
            <person name="Singh N.K."/>
            <person name="Messing J."/>
            <person name="Nelson A.B."/>
            <person name="Fuks G."/>
            <person name="Kavchok S."/>
            <person name="Keizer G."/>
            <person name="Linton E."/>
            <person name="Llaca V."/>
            <person name="Song R."/>
            <person name="Tanyolac B."/>
            <person name="Young S."/>
            <person name="Ho-Il K."/>
            <person name="Hahn J.H."/>
            <person name="Sangsakoo G."/>
            <person name="Vanavichit A."/>
            <person name="de Mattos Luiz.A.T."/>
            <person name="Zimmer P.D."/>
            <person name="Malone G."/>
            <person name="Dellagostin O."/>
            <person name="de Oliveira A.C."/>
            <person name="Bevan M."/>
            <person name="Bancroft I."/>
            <person name="Minx P."/>
            <person name="Cordum H."/>
            <person name="Wilson R."/>
            <person name="Cheng Z."/>
            <person name="Jin W."/>
            <person name="Jiang J."/>
            <person name="Leong S.A."/>
            <person name="Iwama H."/>
            <person name="Gojobori T."/>
            <person name="Itoh T."/>
            <person name="Niimura Y."/>
            <person name="Fujii Y."/>
            <person name="Habara T."/>
            <person name="Sakai H."/>
            <person name="Sato Y."/>
            <person name="Wilson G."/>
            <person name="Kumar K."/>
            <person name="McCouch S."/>
            <person name="Juretic N."/>
            <person name="Hoen D."/>
            <person name="Wright S."/>
            <person name="Bruskiewich R."/>
            <person name="Bureau T."/>
            <person name="Miyao A."/>
            <person name="Hirochika H."/>
            <person name="Nishikawa T."/>
            <person name="Kadowaki K."/>
            <person name="Sugiura M."/>
            <person name="Burr B."/>
            <person name="Sasaki T."/>
        </authorList>
    </citation>
    <scope>NUCLEOTIDE SEQUENCE [LARGE SCALE GENOMIC DNA]</scope>
    <source>
        <strain evidence="3">cv. Nipponbare</strain>
    </source>
</reference>
<evidence type="ECO:0000313" key="3">
    <source>
        <dbReference type="Proteomes" id="UP000059680"/>
    </source>
</evidence>
<reference evidence="2 3" key="2">
    <citation type="journal article" date="2013" name="Plant Cell Physiol.">
        <title>Rice Annotation Project Database (RAP-DB): an integrative and interactive database for rice genomics.</title>
        <authorList>
            <person name="Sakai H."/>
            <person name="Lee S.S."/>
            <person name="Tanaka T."/>
            <person name="Numa H."/>
            <person name="Kim J."/>
            <person name="Kawahara Y."/>
            <person name="Wakimoto H."/>
            <person name="Yang C.C."/>
            <person name="Iwamoto M."/>
            <person name="Abe T."/>
            <person name="Yamada Y."/>
            <person name="Muto A."/>
            <person name="Inokuchi H."/>
            <person name="Ikemura T."/>
            <person name="Matsumoto T."/>
            <person name="Sasaki T."/>
            <person name="Itoh T."/>
        </authorList>
    </citation>
    <scope>NUCLEOTIDE SEQUENCE [LARGE SCALE GENOMIC DNA]</scope>
    <source>
        <strain evidence="3">cv. Nipponbare</strain>
    </source>
</reference>
<evidence type="ECO:0000256" key="1">
    <source>
        <dbReference type="SAM" id="MobiDB-lite"/>
    </source>
</evidence>
<feature type="region of interest" description="Disordered" evidence="1">
    <location>
        <begin position="24"/>
        <end position="45"/>
    </location>
</feature>
<sequence>MTGLRLARSQHFAHSRIPAVHVTATDGLGNPKNSHKNQPKRPFSLAGGGRIYRQLLAGGGGRGWAAVSGKPRGAANSAAKDDGRCGSGDATAVLAAAVGAAAGDVAAAGAEVEAVAGLEATRSQEGHMERVVAGRCM</sequence>
<dbReference type="EMBL" id="AP014964">
    <property type="protein sequence ID" value="BAT05791.1"/>
    <property type="molecule type" value="Genomic_DNA"/>
</dbReference>
<protein>
    <submittedName>
        <fullName evidence="2">Os08g0464950 protein</fullName>
    </submittedName>
</protein>
<organism evidence="2 3">
    <name type="scientific">Oryza sativa subsp. japonica</name>
    <name type="common">Rice</name>
    <dbReference type="NCBI Taxonomy" id="39947"/>
    <lineage>
        <taxon>Eukaryota</taxon>
        <taxon>Viridiplantae</taxon>
        <taxon>Streptophyta</taxon>
        <taxon>Embryophyta</taxon>
        <taxon>Tracheophyta</taxon>
        <taxon>Spermatophyta</taxon>
        <taxon>Magnoliopsida</taxon>
        <taxon>Liliopsida</taxon>
        <taxon>Poales</taxon>
        <taxon>Poaceae</taxon>
        <taxon>BOP clade</taxon>
        <taxon>Oryzoideae</taxon>
        <taxon>Oryzeae</taxon>
        <taxon>Oryzinae</taxon>
        <taxon>Oryza</taxon>
        <taxon>Oryza sativa</taxon>
    </lineage>
</organism>
<accession>A0A0P0XH82</accession>
<name>A0A0P0XH82_ORYSJ</name>
<dbReference type="PaxDb" id="39947-A0A0P0XH82"/>
<keyword evidence="3" id="KW-1185">Reference proteome</keyword>
<dbReference type="AlphaFoldDB" id="A0A0P0XH82"/>
<dbReference type="Gramene" id="Os08t0464950-01">
    <property type="protein sequence ID" value="Os08t0464950-01"/>
    <property type="gene ID" value="Os08g0464950"/>
</dbReference>
<reference evidence="2 3" key="3">
    <citation type="journal article" date="2013" name="Rice">
        <title>Improvement of the Oryza sativa Nipponbare reference genome using next generation sequence and optical map data.</title>
        <authorList>
            <person name="Kawahara Y."/>
            <person name="de la Bastide M."/>
            <person name="Hamilton J.P."/>
            <person name="Kanamori H."/>
            <person name="McCombie W.R."/>
            <person name="Ouyang S."/>
            <person name="Schwartz D.C."/>
            <person name="Tanaka T."/>
            <person name="Wu J."/>
            <person name="Zhou S."/>
            <person name="Childs K.L."/>
            <person name="Davidson R.M."/>
            <person name="Lin H."/>
            <person name="Quesada-Ocampo L."/>
            <person name="Vaillancourt B."/>
            <person name="Sakai H."/>
            <person name="Lee S.S."/>
            <person name="Kim J."/>
            <person name="Numa H."/>
            <person name="Itoh T."/>
            <person name="Buell C.R."/>
            <person name="Matsumoto T."/>
        </authorList>
    </citation>
    <scope>NUCLEOTIDE SEQUENCE [LARGE SCALE GENOMIC DNA]</scope>
    <source>
        <strain evidence="3">cv. Nipponbare</strain>
    </source>
</reference>
<gene>
    <name evidence="2" type="ordered locus">Os08g0464950</name>
    <name evidence="2" type="ORF">OSNPB_080464950</name>
</gene>
<dbReference type="InParanoid" id="A0A0P0XH82"/>
<evidence type="ECO:0000313" key="2">
    <source>
        <dbReference type="EMBL" id="BAT05791.1"/>
    </source>
</evidence>